<dbReference type="OrthoDB" id="428577at2759"/>
<keyword evidence="1" id="KW-0863">Zinc-finger</keyword>
<proteinExistence type="predicted"/>
<organism evidence="4 5">
    <name type="scientific">Modicella reniformis</name>
    <dbReference type="NCBI Taxonomy" id="1440133"/>
    <lineage>
        <taxon>Eukaryota</taxon>
        <taxon>Fungi</taxon>
        <taxon>Fungi incertae sedis</taxon>
        <taxon>Mucoromycota</taxon>
        <taxon>Mortierellomycotina</taxon>
        <taxon>Mortierellomycetes</taxon>
        <taxon>Mortierellales</taxon>
        <taxon>Mortierellaceae</taxon>
        <taxon>Modicella</taxon>
    </lineage>
</organism>
<dbReference type="Gene3D" id="3.10.20.90">
    <property type="entry name" value="Phosphatidylinositol 3-kinase Catalytic Subunit, Chain A, domain 1"/>
    <property type="match status" value="1"/>
</dbReference>
<dbReference type="GO" id="GO:0008270">
    <property type="term" value="F:zinc ion binding"/>
    <property type="evidence" value="ECO:0007669"/>
    <property type="project" value="UniProtKB-KW"/>
</dbReference>
<feature type="domain" description="Ubiquitin-like" evidence="2">
    <location>
        <begin position="87"/>
        <end position="159"/>
    </location>
</feature>
<dbReference type="Proteomes" id="UP000749646">
    <property type="component" value="Unassembled WGS sequence"/>
</dbReference>
<protein>
    <recommendedName>
        <fullName evidence="6">Ubiquitin</fullName>
    </recommendedName>
</protein>
<keyword evidence="1" id="KW-0862">Zinc</keyword>
<dbReference type="InterPro" id="IPR013083">
    <property type="entry name" value="Znf_RING/FYVE/PHD"/>
</dbReference>
<dbReference type="Gene3D" id="3.30.40.10">
    <property type="entry name" value="Zinc/RING finger domain, C3HC4 (zinc finger)"/>
    <property type="match status" value="1"/>
</dbReference>
<feature type="domain" description="RING-type" evidence="3">
    <location>
        <begin position="303"/>
        <end position="340"/>
    </location>
</feature>
<dbReference type="InterPro" id="IPR029071">
    <property type="entry name" value="Ubiquitin-like_domsf"/>
</dbReference>
<dbReference type="Pfam" id="PF13639">
    <property type="entry name" value="zf-RING_2"/>
    <property type="match status" value="1"/>
</dbReference>
<keyword evidence="1" id="KW-0479">Metal-binding</keyword>
<dbReference type="SMART" id="SM00184">
    <property type="entry name" value="RING"/>
    <property type="match status" value="1"/>
</dbReference>
<evidence type="ECO:0000313" key="4">
    <source>
        <dbReference type="EMBL" id="KAF9928881.1"/>
    </source>
</evidence>
<reference evidence="4" key="1">
    <citation type="journal article" date="2020" name="Fungal Divers.">
        <title>Resolving the Mortierellaceae phylogeny through synthesis of multi-gene phylogenetics and phylogenomics.</title>
        <authorList>
            <person name="Vandepol N."/>
            <person name="Liber J."/>
            <person name="Desiro A."/>
            <person name="Na H."/>
            <person name="Kennedy M."/>
            <person name="Barry K."/>
            <person name="Grigoriev I.V."/>
            <person name="Miller A.N."/>
            <person name="O'Donnell K."/>
            <person name="Stajich J.E."/>
            <person name="Bonito G."/>
        </authorList>
    </citation>
    <scope>NUCLEOTIDE SEQUENCE</scope>
    <source>
        <strain evidence="4">MES-2147</strain>
    </source>
</reference>
<dbReference type="InterPro" id="IPR050158">
    <property type="entry name" value="Ubiquitin_ubiquitin-like"/>
</dbReference>
<dbReference type="SUPFAM" id="SSF54236">
    <property type="entry name" value="Ubiquitin-like"/>
    <property type="match status" value="1"/>
</dbReference>
<comment type="caution">
    <text evidence="4">The sequence shown here is derived from an EMBL/GenBank/DDBJ whole genome shotgun (WGS) entry which is preliminary data.</text>
</comment>
<dbReference type="PRINTS" id="PR00348">
    <property type="entry name" value="UBIQUITIN"/>
</dbReference>
<dbReference type="InterPro" id="IPR019956">
    <property type="entry name" value="Ubiquitin_dom"/>
</dbReference>
<name>A0A9P6LSK4_9FUNG</name>
<dbReference type="InterPro" id="IPR001841">
    <property type="entry name" value="Znf_RING"/>
</dbReference>
<accession>A0A9P6LSK4</accession>
<dbReference type="EMBL" id="JAAAHW010010215">
    <property type="protein sequence ID" value="KAF9928881.1"/>
    <property type="molecule type" value="Genomic_DNA"/>
</dbReference>
<evidence type="ECO:0000259" key="2">
    <source>
        <dbReference type="PROSITE" id="PS50053"/>
    </source>
</evidence>
<evidence type="ECO:0000259" key="3">
    <source>
        <dbReference type="PROSITE" id="PS50089"/>
    </source>
</evidence>
<keyword evidence="5" id="KW-1185">Reference proteome</keyword>
<dbReference type="AlphaFoldDB" id="A0A9P6LSK4"/>
<dbReference type="Pfam" id="PF00240">
    <property type="entry name" value="ubiquitin"/>
    <property type="match status" value="1"/>
</dbReference>
<dbReference type="PROSITE" id="PS50089">
    <property type="entry name" value="ZF_RING_2"/>
    <property type="match status" value="1"/>
</dbReference>
<evidence type="ECO:0008006" key="6">
    <source>
        <dbReference type="Google" id="ProtNLM"/>
    </source>
</evidence>
<dbReference type="SUPFAM" id="SSF57850">
    <property type="entry name" value="RING/U-box"/>
    <property type="match status" value="1"/>
</dbReference>
<evidence type="ECO:0000313" key="5">
    <source>
        <dbReference type="Proteomes" id="UP000749646"/>
    </source>
</evidence>
<dbReference type="PROSITE" id="PS50053">
    <property type="entry name" value="UBIQUITIN_2"/>
    <property type="match status" value="1"/>
</dbReference>
<dbReference type="SMART" id="SM00213">
    <property type="entry name" value="UBQ"/>
    <property type="match status" value="1"/>
</dbReference>
<gene>
    <name evidence="4" type="ORF">BGZ65_006057</name>
</gene>
<sequence>MVATLDVLIAERPGQSIKVPYDDHEPIYFLLQRISLKLHGKIDPYPRQINLYMNGIPLPDREESIARYRIFGNLLTYRSTKAGDMMVYVTLRGKKIAFSCNGSDTLNRLKSMIAQAEFIPVDQQSLSFDGRELQAGKTLKQYHILHGCTVHLAVRLRGGGFAYIPSSVMFSDISDTKSVCKVEFSESAPKGRTTCHGTNIECECECTPDYQVICRKEFGKIELSVDSFKCPNCDGCQNIALVTVGFVECKYRFHGVKATGERHTTEWVEVTKDDCYQYFNPIKTIGWKRLVIESAELCALDKCSICLQPMSNTTSPNPCCGHRFHSTCYAKWNSSCPTCHLNQQLI</sequence>
<dbReference type="InterPro" id="IPR000626">
    <property type="entry name" value="Ubiquitin-like_dom"/>
</dbReference>
<evidence type="ECO:0000256" key="1">
    <source>
        <dbReference type="PROSITE-ProRule" id="PRU00175"/>
    </source>
</evidence>
<dbReference type="PANTHER" id="PTHR10666">
    <property type="entry name" value="UBIQUITIN"/>
    <property type="match status" value="1"/>
</dbReference>